<dbReference type="InterPro" id="IPR036895">
    <property type="entry name" value="Uracil-DNA_glycosylase-like_sf"/>
</dbReference>
<dbReference type="EMBL" id="BDEC01000044">
    <property type="protein sequence ID" value="GBD68388.1"/>
    <property type="molecule type" value="Genomic_DNA"/>
</dbReference>
<dbReference type="CDD" id="cd10030">
    <property type="entry name" value="UDG-F4_TTUDGA_SPO1dp_like"/>
    <property type="match status" value="1"/>
</dbReference>
<dbReference type="InterPro" id="IPR051536">
    <property type="entry name" value="UDG_Type-4/5"/>
</dbReference>
<keyword evidence="2" id="KW-0479">Metal-binding</keyword>
<sequence>MEYPTKLKKEIMEQSKKFQLEGFLPGRGAEDAAIMLVAEAPGQTEIKTQIPFSGQAGKGLDKALAKINLYREDIYMTSVVKSRPYSVKQRTNKSGEEKKSYPNRTPNQTEIKLFVPFLDFEIKSIAPKVIVTLGNSAMNRLLGNQYTVSNYHGQTLQQPIYKLSKDRKNYEKTEKNYYIYPMYHPAAMLYNRDLEKTIDQDWDNLYVLIRKITSNTKKKK</sequence>
<evidence type="ECO:0000256" key="3">
    <source>
        <dbReference type="ARBA" id="ARBA00022763"/>
    </source>
</evidence>
<reference evidence="10 11" key="1">
    <citation type="submission" date="2016-05" db="EMBL/GenBank/DDBJ databases">
        <title>Whole genome sequencing of Tetragenococcus halophilus subsp. halophilus NISL 7118.</title>
        <authorList>
            <person name="Shiwa Y."/>
            <person name="Nishimura I."/>
            <person name="Yoshikawa H."/>
            <person name="Koyama Y."/>
            <person name="Oguma T."/>
        </authorList>
    </citation>
    <scope>NUCLEOTIDE SEQUENCE [LARGE SCALE GENOMIC DNA]</scope>
    <source>
        <strain evidence="10 11">NISL 7118</strain>
    </source>
</reference>
<evidence type="ECO:0000256" key="6">
    <source>
        <dbReference type="ARBA" id="ARBA00023014"/>
    </source>
</evidence>
<protein>
    <submittedName>
        <fullName evidence="10">Uracil-DNA glycosylase family protein</fullName>
    </submittedName>
</protein>
<keyword evidence="5" id="KW-0408">Iron</keyword>
<dbReference type="InterPro" id="IPR005122">
    <property type="entry name" value="Uracil-DNA_glycosylase-like"/>
</dbReference>
<name>A0A2H6CTR8_TETHA</name>
<evidence type="ECO:0000256" key="7">
    <source>
        <dbReference type="ARBA" id="ARBA00023204"/>
    </source>
</evidence>
<dbReference type="AlphaFoldDB" id="A0A2H6CTR8"/>
<keyword evidence="1" id="KW-0004">4Fe-4S</keyword>
<comment type="caution">
    <text evidence="10">The sequence shown here is derived from an EMBL/GenBank/DDBJ whole genome shotgun (WGS) entry which is preliminary data.</text>
</comment>
<evidence type="ECO:0000313" key="11">
    <source>
        <dbReference type="Proteomes" id="UP000236214"/>
    </source>
</evidence>
<keyword evidence="7" id="KW-0234">DNA repair</keyword>
<evidence type="ECO:0000313" key="10">
    <source>
        <dbReference type="EMBL" id="GBD68388.1"/>
    </source>
</evidence>
<keyword evidence="4" id="KW-0378">Hydrolase</keyword>
<feature type="domain" description="Uracil-DNA glycosylase-like" evidence="9">
    <location>
        <begin position="25"/>
        <end position="203"/>
    </location>
</feature>
<evidence type="ECO:0000259" key="9">
    <source>
        <dbReference type="SMART" id="SM00986"/>
    </source>
</evidence>
<evidence type="ECO:0000256" key="4">
    <source>
        <dbReference type="ARBA" id="ARBA00022801"/>
    </source>
</evidence>
<accession>A0A2H6CTR8</accession>
<dbReference type="SMART" id="SM00987">
    <property type="entry name" value="UreE_C"/>
    <property type="match status" value="1"/>
</dbReference>
<proteinExistence type="predicted"/>
<dbReference type="Proteomes" id="UP000236214">
    <property type="component" value="Unassembled WGS sequence"/>
</dbReference>
<dbReference type="GO" id="GO:0097506">
    <property type="term" value="F:deaminated base DNA N-glycosylase activity"/>
    <property type="evidence" value="ECO:0007669"/>
    <property type="project" value="UniProtKB-ARBA"/>
</dbReference>
<dbReference type="GO" id="GO:0046872">
    <property type="term" value="F:metal ion binding"/>
    <property type="evidence" value="ECO:0007669"/>
    <property type="project" value="UniProtKB-KW"/>
</dbReference>
<gene>
    <name evidence="10" type="ORF">TEHN7118_1194</name>
</gene>
<dbReference type="SMART" id="SM00986">
    <property type="entry name" value="UDG"/>
    <property type="match status" value="1"/>
</dbReference>
<evidence type="ECO:0000256" key="5">
    <source>
        <dbReference type="ARBA" id="ARBA00023004"/>
    </source>
</evidence>
<dbReference type="Pfam" id="PF03167">
    <property type="entry name" value="UDG"/>
    <property type="match status" value="1"/>
</dbReference>
<dbReference type="RefSeq" id="WP_103083865.1">
    <property type="nucleotide sequence ID" value="NZ_BDDZ01000093.1"/>
</dbReference>
<evidence type="ECO:0000256" key="2">
    <source>
        <dbReference type="ARBA" id="ARBA00022723"/>
    </source>
</evidence>
<keyword evidence="11" id="KW-1185">Reference proteome</keyword>
<dbReference type="PANTHER" id="PTHR33693:SF1">
    <property type="entry name" value="TYPE-4 URACIL-DNA GLYCOSYLASE"/>
    <property type="match status" value="1"/>
</dbReference>
<evidence type="ECO:0000256" key="1">
    <source>
        <dbReference type="ARBA" id="ARBA00022485"/>
    </source>
</evidence>
<keyword evidence="3" id="KW-0227">DNA damage</keyword>
<keyword evidence="6" id="KW-0411">Iron-sulfur</keyword>
<organism evidence="10 11">
    <name type="scientific">Tetragenococcus halophilus subsp. halophilus</name>
    <dbReference type="NCBI Taxonomy" id="1513897"/>
    <lineage>
        <taxon>Bacteria</taxon>
        <taxon>Bacillati</taxon>
        <taxon>Bacillota</taxon>
        <taxon>Bacilli</taxon>
        <taxon>Lactobacillales</taxon>
        <taxon>Enterococcaceae</taxon>
        <taxon>Tetragenococcus</taxon>
    </lineage>
</organism>
<dbReference type="GO" id="GO:0051539">
    <property type="term" value="F:4 iron, 4 sulfur cluster binding"/>
    <property type="evidence" value="ECO:0007669"/>
    <property type="project" value="UniProtKB-KW"/>
</dbReference>
<dbReference type="SUPFAM" id="SSF52141">
    <property type="entry name" value="Uracil-DNA glycosylase-like"/>
    <property type="match status" value="1"/>
</dbReference>
<dbReference type="PANTHER" id="PTHR33693">
    <property type="entry name" value="TYPE-5 URACIL-DNA GLYCOSYLASE"/>
    <property type="match status" value="1"/>
</dbReference>
<evidence type="ECO:0000256" key="8">
    <source>
        <dbReference type="SAM" id="MobiDB-lite"/>
    </source>
</evidence>
<feature type="region of interest" description="Disordered" evidence="8">
    <location>
        <begin position="86"/>
        <end position="105"/>
    </location>
</feature>
<dbReference type="Gene3D" id="3.40.470.10">
    <property type="entry name" value="Uracil-DNA glycosylase-like domain"/>
    <property type="match status" value="1"/>
</dbReference>
<dbReference type="GO" id="GO:0006281">
    <property type="term" value="P:DNA repair"/>
    <property type="evidence" value="ECO:0007669"/>
    <property type="project" value="UniProtKB-KW"/>
</dbReference>